<evidence type="ECO:0000256" key="1">
    <source>
        <dbReference type="SAM" id="Phobius"/>
    </source>
</evidence>
<feature type="transmembrane region" description="Helical" evidence="1">
    <location>
        <begin position="186"/>
        <end position="206"/>
    </location>
</feature>
<dbReference type="GO" id="GO:0016020">
    <property type="term" value="C:membrane"/>
    <property type="evidence" value="ECO:0007669"/>
    <property type="project" value="TreeGrafter"/>
</dbReference>
<evidence type="ECO:0000259" key="2">
    <source>
        <dbReference type="Pfam" id="PF00487"/>
    </source>
</evidence>
<name>A0A0K1E528_CHOCO</name>
<feature type="domain" description="Fatty acid desaturase" evidence="2">
    <location>
        <begin position="55"/>
        <end position="299"/>
    </location>
</feature>
<keyword evidence="4" id="KW-1185">Reference proteome</keyword>
<dbReference type="Proteomes" id="UP000067626">
    <property type="component" value="Chromosome"/>
</dbReference>
<feature type="transmembrane region" description="Helical" evidence="1">
    <location>
        <begin position="33"/>
        <end position="55"/>
    </location>
</feature>
<gene>
    <name evidence="3" type="ORF">CMC5_000970</name>
</gene>
<sequence length="340" mass="37758">MGADQAAPGNPMMEGTELLAASRRFASESRARSTWYVLSTFALLTGACLIAATAPWWPVRVVASVTQGLLIVRAFILAHDFQHGAILRRSRWGKALFTVFGLLVLTPARAWRQTHNYHHANTAKIVGAQIGSYPVMTVEMWRRASKGRRFAYAAVRHPLNILFGYLTIFLFGMCLSSFVRKPKENYDSLLALVLHVGLVVGLSWFFGFDVALLALVLPLFVACALGGYLFYAQHNFPDIHIQPRQTWNFQRAAVESSSYMRCGPVMSFFTGDIGLHHVHHLNAAIPFYRLREAMAAIPALQVPPATSLHPRDIAACLRLKLWDPVAEQMVPFPAEATPSG</sequence>
<feature type="transmembrane region" description="Helical" evidence="1">
    <location>
        <begin position="93"/>
        <end position="111"/>
    </location>
</feature>
<protein>
    <submittedName>
        <fullName evidence="3">Fatty acid desaturase</fullName>
    </submittedName>
</protein>
<dbReference type="STRING" id="52.CMC5_000970"/>
<feature type="transmembrane region" description="Helical" evidence="1">
    <location>
        <begin position="212"/>
        <end position="231"/>
    </location>
</feature>
<feature type="transmembrane region" description="Helical" evidence="1">
    <location>
        <begin position="61"/>
        <end position="81"/>
    </location>
</feature>
<dbReference type="KEGG" id="ccro:CMC5_000970"/>
<reference evidence="3 4" key="1">
    <citation type="submission" date="2015-07" db="EMBL/GenBank/DDBJ databases">
        <title>Genome analysis of myxobacterium Chondromyces crocatus Cm c5 reveals a high potential for natural compound synthesis and the genetic basis for the loss of fruiting body formation.</title>
        <authorList>
            <person name="Zaburannyi N."/>
            <person name="Bunk B."/>
            <person name="Maier J."/>
            <person name="Overmann J."/>
            <person name="Mueller R."/>
        </authorList>
    </citation>
    <scope>NUCLEOTIDE SEQUENCE [LARGE SCALE GENOMIC DNA]</scope>
    <source>
        <strain evidence="3 4">Cm c5</strain>
    </source>
</reference>
<keyword evidence="1" id="KW-0472">Membrane</keyword>
<dbReference type="InterPro" id="IPR005804">
    <property type="entry name" value="FA_desaturase_dom"/>
</dbReference>
<dbReference type="GO" id="GO:0016717">
    <property type="term" value="F:oxidoreductase activity, acting on paired donors, with oxidation of a pair of donors resulting in the reduction of molecular oxygen to two molecules of water"/>
    <property type="evidence" value="ECO:0007669"/>
    <property type="project" value="TreeGrafter"/>
</dbReference>
<dbReference type="PANTHER" id="PTHR19353">
    <property type="entry name" value="FATTY ACID DESATURASE 2"/>
    <property type="match status" value="1"/>
</dbReference>
<dbReference type="PANTHER" id="PTHR19353:SF73">
    <property type="entry name" value="FATTY ACID DESATURASE"/>
    <property type="match status" value="1"/>
</dbReference>
<keyword evidence="1" id="KW-0812">Transmembrane</keyword>
<dbReference type="AlphaFoldDB" id="A0A0K1E528"/>
<dbReference type="GO" id="GO:0006629">
    <property type="term" value="P:lipid metabolic process"/>
    <property type="evidence" value="ECO:0007669"/>
    <property type="project" value="InterPro"/>
</dbReference>
<evidence type="ECO:0000313" key="4">
    <source>
        <dbReference type="Proteomes" id="UP000067626"/>
    </source>
</evidence>
<dbReference type="OrthoDB" id="9769653at2"/>
<dbReference type="EMBL" id="CP012159">
    <property type="protein sequence ID" value="AKT35985.1"/>
    <property type="molecule type" value="Genomic_DNA"/>
</dbReference>
<dbReference type="Pfam" id="PF00487">
    <property type="entry name" value="FA_desaturase"/>
    <property type="match status" value="1"/>
</dbReference>
<evidence type="ECO:0000313" key="3">
    <source>
        <dbReference type="EMBL" id="AKT35985.1"/>
    </source>
</evidence>
<dbReference type="InterPro" id="IPR012171">
    <property type="entry name" value="Fatty_acid_desaturase"/>
</dbReference>
<keyword evidence="1" id="KW-1133">Transmembrane helix</keyword>
<accession>A0A0K1E528</accession>
<feature type="transmembrane region" description="Helical" evidence="1">
    <location>
        <begin position="159"/>
        <end position="179"/>
    </location>
</feature>
<proteinExistence type="predicted"/>
<organism evidence="3 4">
    <name type="scientific">Chondromyces crocatus</name>
    <dbReference type="NCBI Taxonomy" id="52"/>
    <lineage>
        <taxon>Bacteria</taxon>
        <taxon>Pseudomonadati</taxon>
        <taxon>Myxococcota</taxon>
        <taxon>Polyangia</taxon>
        <taxon>Polyangiales</taxon>
        <taxon>Polyangiaceae</taxon>
        <taxon>Chondromyces</taxon>
    </lineage>
</organism>